<feature type="compositionally biased region" description="Basic and acidic residues" evidence="5">
    <location>
        <begin position="295"/>
        <end position="307"/>
    </location>
</feature>
<proteinExistence type="inferred from homology"/>
<dbReference type="InterPro" id="IPR013563">
    <property type="entry name" value="Oligopep_ABC_C"/>
</dbReference>
<feature type="compositionally biased region" description="Basic and acidic residues" evidence="5">
    <location>
        <begin position="314"/>
        <end position="325"/>
    </location>
</feature>
<keyword evidence="2" id="KW-0813">Transport</keyword>
<feature type="domain" description="ABC transporter" evidence="6">
    <location>
        <begin position="4"/>
        <end position="239"/>
    </location>
</feature>
<evidence type="ECO:0000313" key="8">
    <source>
        <dbReference type="Proteomes" id="UP000469185"/>
    </source>
</evidence>
<keyword evidence="3" id="KW-0547">Nucleotide-binding</keyword>
<organism evidence="7 8">
    <name type="scientific">Phytoactinopolyspora alkaliphila</name>
    <dbReference type="NCBI Taxonomy" id="1783498"/>
    <lineage>
        <taxon>Bacteria</taxon>
        <taxon>Bacillati</taxon>
        <taxon>Actinomycetota</taxon>
        <taxon>Actinomycetes</taxon>
        <taxon>Jiangellales</taxon>
        <taxon>Jiangellaceae</taxon>
        <taxon>Phytoactinopolyspora</taxon>
    </lineage>
</organism>
<dbReference type="EMBL" id="JAAGOB010000006">
    <property type="protein sequence ID" value="NED96274.1"/>
    <property type="molecule type" value="Genomic_DNA"/>
</dbReference>
<keyword evidence="8" id="KW-1185">Reference proteome</keyword>
<dbReference type="PROSITE" id="PS50893">
    <property type="entry name" value="ABC_TRANSPORTER_2"/>
    <property type="match status" value="1"/>
</dbReference>
<evidence type="ECO:0000256" key="5">
    <source>
        <dbReference type="SAM" id="MobiDB-lite"/>
    </source>
</evidence>
<feature type="region of interest" description="Disordered" evidence="5">
    <location>
        <begin position="245"/>
        <end position="271"/>
    </location>
</feature>
<dbReference type="PANTHER" id="PTHR43776:SF7">
    <property type="entry name" value="D,D-DIPEPTIDE TRANSPORT ATP-BINDING PROTEIN DDPF-RELATED"/>
    <property type="match status" value="1"/>
</dbReference>
<sequence>MTGLEFRDVSVRFGSGHAAVTAVDEVSLTVPAGTVVGLVGESGSGKSTLAKAAVGLVPTAGGEISLGGSALRTQRDRRRLQMVFQDPYSSLDPRMSIGESIAEALPGRRRRAARRAEVSRLLELVDLDAGRADQLPSGLSGGQRQRVALARALAAEPDVVLADEITSALDVSVQGSMLNLVRDLQRQLGLSMLFISHNLAVVRYVSDVIAVMYLGRIVEAGPAADVLARPHHPYTRTLLDAAPRLGSSLDDPVPADNPLLDDEPPSLQDPPSGCAFHRRCPIGPLVMADRDVCTESDPRAGSAERPHHAQCHFAGDHRSVEATAP</sequence>
<dbReference type="GO" id="GO:0015833">
    <property type="term" value="P:peptide transport"/>
    <property type="evidence" value="ECO:0007669"/>
    <property type="project" value="InterPro"/>
</dbReference>
<evidence type="ECO:0000256" key="3">
    <source>
        <dbReference type="ARBA" id="ARBA00022741"/>
    </source>
</evidence>
<dbReference type="InterPro" id="IPR017871">
    <property type="entry name" value="ABC_transporter-like_CS"/>
</dbReference>
<dbReference type="Proteomes" id="UP000469185">
    <property type="component" value="Unassembled WGS sequence"/>
</dbReference>
<dbReference type="RefSeq" id="WP_163819042.1">
    <property type="nucleotide sequence ID" value="NZ_JAAGOB010000006.1"/>
</dbReference>
<keyword evidence="4 7" id="KW-0067">ATP-binding</keyword>
<dbReference type="AlphaFoldDB" id="A0A6N9YMS2"/>
<dbReference type="SMART" id="SM00382">
    <property type="entry name" value="AAA"/>
    <property type="match status" value="1"/>
</dbReference>
<dbReference type="PANTHER" id="PTHR43776">
    <property type="entry name" value="TRANSPORT ATP-BINDING PROTEIN"/>
    <property type="match status" value="1"/>
</dbReference>
<dbReference type="NCBIfam" id="TIGR01727">
    <property type="entry name" value="oligo_HPY"/>
    <property type="match status" value="1"/>
</dbReference>
<dbReference type="GO" id="GO:0055085">
    <property type="term" value="P:transmembrane transport"/>
    <property type="evidence" value="ECO:0007669"/>
    <property type="project" value="UniProtKB-ARBA"/>
</dbReference>
<comment type="similarity">
    <text evidence="1">Belongs to the ABC transporter superfamily.</text>
</comment>
<dbReference type="InterPro" id="IPR003439">
    <property type="entry name" value="ABC_transporter-like_ATP-bd"/>
</dbReference>
<evidence type="ECO:0000259" key="6">
    <source>
        <dbReference type="PROSITE" id="PS50893"/>
    </source>
</evidence>
<accession>A0A6N9YMS2</accession>
<dbReference type="Pfam" id="PF08352">
    <property type="entry name" value="oligo_HPY"/>
    <property type="match status" value="1"/>
</dbReference>
<dbReference type="SUPFAM" id="SSF52540">
    <property type="entry name" value="P-loop containing nucleoside triphosphate hydrolases"/>
    <property type="match status" value="1"/>
</dbReference>
<evidence type="ECO:0000256" key="1">
    <source>
        <dbReference type="ARBA" id="ARBA00005417"/>
    </source>
</evidence>
<dbReference type="InterPro" id="IPR050319">
    <property type="entry name" value="ABC_transp_ATP-bind"/>
</dbReference>
<evidence type="ECO:0000256" key="4">
    <source>
        <dbReference type="ARBA" id="ARBA00022840"/>
    </source>
</evidence>
<dbReference type="PROSITE" id="PS00211">
    <property type="entry name" value="ABC_TRANSPORTER_1"/>
    <property type="match status" value="1"/>
</dbReference>
<dbReference type="CDD" id="cd03257">
    <property type="entry name" value="ABC_NikE_OppD_transporters"/>
    <property type="match status" value="1"/>
</dbReference>
<dbReference type="Pfam" id="PF00005">
    <property type="entry name" value="ABC_tran"/>
    <property type="match status" value="1"/>
</dbReference>
<evidence type="ECO:0000256" key="2">
    <source>
        <dbReference type="ARBA" id="ARBA00022448"/>
    </source>
</evidence>
<protein>
    <submittedName>
        <fullName evidence="7">ABC transporter ATP-binding protein</fullName>
    </submittedName>
</protein>
<dbReference type="InterPro" id="IPR003593">
    <property type="entry name" value="AAA+_ATPase"/>
</dbReference>
<feature type="region of interest" description="Disordered" evidence="5">
    <location>
        <begin position="295"/>
        <end position="325"/>
    </location>
</feature>
<dbReference type="GO" id="GO:0005524">
    <property type="term" value="F:ATP binding"/>
    <property type="evidence" value="ECO:0007669"/>
    <property type="project" value="UniProtKB-KW"/>
</dbReference>
<reference evidence="7 8" key="1">
    <citation type="submission" date="2020-02" db="EMBL/GenBank/DDBJ databases">
        <authorList>
            <person name="Li X.-J."/>
            <person name="Feng X.-M."/>
        </authorList>
    </citation>
    <scope>NUCLEOTIDE SEQUENCE [LARGE SCALE GENOMIC DNA]</scope>
    <source>
        <strain evidence="7 8">CGMCC 4.7225</strain>
    </source>
</reference>
<comment type="caution">
    <text evidence="7">The sequence shown here is derived from an EMBL/GenBank/DDBJ whole genome shotgun (WGS) entry which is preliminary data.</text>
</comment>
<name>A0A6N9YMS2_9ACTN</name>
<dbReference type="InterPro" id="IPR027417">
    <property type="entry name" value="P-loop_NTPase"/>
</dbReference>
<dbReference type="GO" id="GO:0016887">
    <property type="term" value="F:ATP hydrolysis activity"/>
    <property type="evidence" value="ECO:0007669"/>
    <property type="project" value="InterPro"/>
</dbReference>
<gene>
    <name evidence="7" type="ORF">G1H11_13250</name>
</gene>
<dbReference type="Gene3D" id="3.40.50.300">
    <property type="entry name" value="P-loop containing nucleotide triphosphate hydrolases"/>
    <property type="match status" value="1"/>
</dbReference>
<evidence type="ECO:0000313" key="7">
    <source>
        <dbReference type="EMBL" id="NED96274.1"/>
    </source>
</evidence>